<organism evidence="1">
    <name type="scientific">Anguilla anguilla</name>
    <name type="common">European freshwater eel</name>
    <name type="synonym">Muraena anguilla</name>
    <dbReference type="NCBI Taxonomy" id="7936"/>
    <lineage>
        <taxon>Eukaryota</taxon>
        <taxon>Metazoa</taxon>
        <taxon>Chordata</taxon>
        <taxon>Craniata</taxon>
        <taxon>Vertebrata</taxon>
        <taxon>Euteleostomi</taxon>
        <taxon>Actinopterygii</taxon>
        <taxon>Neopterygii</taxon>
        <taxon>Teleostei</taxon>
        <taxon>Anguilliformes</taxon>
        <taxon>Anguillidae</taxon>
        <taxon>Anguilla</taxon>
    </lineage>
</organism>
<reference evidence="1" key="1">
    <citation type="submission" date="2014-11" db="EMBL/GenBank/DDBJ databases">
        <authorList>
            <person name="Amaro Gonzalez C."/>
        </authorList>
    </citation>
    <scope>NUCLEOTIDE SEQUENCE</scope>
</reference>
<name>A0A0E9W515_ANGAN</name>
<proteinExistence type="predicted"/>
<sequence>MSVCVFVSHHFGIRNYCHPELFSTVPTGTVTPHTRDGTENAGEQVVMPNARDWREVANLQPNARDWREVANLQEVS</sequence>
<reference evidence="1" key="2">
    <citation type="journal article" date="2015" name="Fish Shellfish Immunol.">
        <title>Early steps in the European eel (Anguilla anguilla)-Vibrio vulnificus interaction in the gills: Role of the RtxA13 toxin.</title>
        <authorList>
            <person name="Callol A."/>
            <person name="Pajuelo D."/>
            <person name="Ebbesson L."/>
            <person name="Teles M."/>
            <person name="MacKenzie S."/>
            <person name="Amaro C."/>
        </authorList>
    </citation>
    <scope>NUCLEOTIDE SEQUENCE</scope>
</reference>
<evidence type="ECO:0000313" key="1">
    <source>
        <dbReference type="EMBL" id="JAH84578.1"/>
    </source>
</evidence>
<protein>
    <submittedName>
        <fullName evidence="1">Uncharacterized protein</fullName>
    </submittedName>
</protein>
<accession>A0A0E9W515</accession>
<dbReference type="AlphaFoldDB" id="A0A0E9W515"/>
<dbReference type="EMBL" id="GBXM01023999">
    <property type="protein sequence ID" value="JAH84578.1"/>
    <property type="molecule type" value="Transcribed_RNA"/>
</dbReference>